<feature type="signal peptide" evidence="3">
    <location>
        <begin position="1"/>
        <end position="28"/>
    </location>
</feature>
<keyword evidence="5" id="KW-1185">Reference proteome</keyword>
<evidence type="ECO:0000256" key="2">
    <source>
        <dbReference type="SAM" id="Phobius"/>
    </source>
</evidence>
<proteinExistence type="predicted"/>
<accession>I0GXS1</accession>
<keyword evidence="2" id="KW-0472">Membrane</keyword>
<gene>
    <name evidence="4" type="ordered locus">AMIS_3380</name>
</gene>
<dbReference type="Proteomes" id="UP000007882">
    <property type="component" value="Chromosome"/>
</dbReference>
<dbReference type="eggNOG" id="ENOG5033K2H">
    <property type="taxonomic scope" value="Bacteria"/>
</dbReference>
<keyword evidence="2" id="KW-0812">Transmembrane</keyword>
<dbReference type="EMBL" id="AP012319">
    <property type="protein sequence ID" value="BAL85558.1"/>
    <property type="molecule type" value="Genomic_DNA"/>
</dbReference>
<keyword evidence="2" id="KW-1133">Transmembrane helix</keyword>
<protein>
    <recommendedName>
        <fullName evidence="6">Gram-positive cocci surface proteins LPxTG domain-containing protein</fullName>
    </recommendedName>
</protein>
<feature type="chain" id="PRO_5003627167" description="Gram-positive cocci surface proteins LPxTG domain-containing protein" evidence="3">
    <location>
        <begin position="29"/>
        <end position="460"/>
    </location>
</feature>
<dbReference type="RefSeq" id="WP_014440458.1">
    <property type="nucleotide sequence ID" value="NC_017093.1"/>
</dbReference>
<name>I0GXS1_ACTM4</name>
<evidence type="ECO:0000313" key="5">
    <source>
        <dbReference type="Proteomes" id="UP000007882"/>
    </source>
</evidence>
<feature type="compositionally biased region" description="Low complexity" evidence="1">
    <location>
        <begin position="286"/>
        <end position="296"/>
    </location>
</feature>
<evidence type="ECO:0000256" key="3">
    <source>
        <dbReference type="SAM" id="SignalP"/>
    </source>
</evidence>
<feature type="region of interest" description="Disordered" evidence="1">
    <location>
        <begin position="101"/>
        <end position="143"/>
    </location>
</feature>
<feature type="region of interest" description="Disordered" evidence="1">
    <location>
        <begin position="384"/>
        <end position="417"/>
    </location>
</feature>
<dbReference type="KEGG" id="ams:AMIS_3380"/>
<feature type="transmembrane region" description="Helical" evidence="2">
    <location>
        <begin position="432"/>
        <end position="452"/>
    </location>
</feature>
<dbReference type="OrthoDB" id="3296696at2"/>
<reference evidence="4 5" key="1">
    <citation type="submission" date="2012-02" db="EMBL/GenBank/DDBJ databases">
        <title>Complete genome sequence of Actinoplanes missouriensis 431 (= NBRC 102363).</title>
        <authorList>
            <person name="Ohnishi Y."/>
            <person name="Ishikawa J."/>
            <person name="Sekine M."/>
            <person name="Hosoyama A."/>
            <person name="Harada T."/>
            <person name="Narita H."/>
            <person name="Hata T."/>
            <person name="Konno Y."/>
            <person name="Tutikane K."/>
            <person name="Fujita N."/>
            <person name="Horinouchi S."/>
            <person name="Hayakawa M."/>
        </authorList>
    </citation>
    <scope>NUCLEOTIDE SEQUENCE [LARGE SCALE GENOMIC DNA]</scope>
    <source>
        <strain evidence="5">ATCC 14538 / DSM 43046 / CBS 188.64 / JCM 3121 / NBRC 102363 / NCIMB 12654 / NRRL B-3342 / UNCC 431</strain>
    </source>
</reference>
<feature type="region of interest" description="Disordered" evidence="1">
    <location>
        <begin position="263"/>
        <end position="322"/>
    </location>
</feature>
<evidence type="ECO:0000256" key="1">
    <source>
        <dbReference type="SAM" id="MobiDB-lite"/>
    </source>
</evidence>
<sequence length="460" mass="45641">MTPARSVAASVAALGFAGALTAPLPALAQNARCASPGSHAAQSSAQVLRINRLELGAVAKPATRAPEAGPPAVTGVALGDVRSVLIAGGEVKSAAAARTLDGRVPGGSENDLVLQQAPPDNRAASRQRVGTKRFGPLRTGPGTLTAHARWNNGLACASVTGEASESAAALNRVTLTGGGNQSLVRVPEAFSATSSTGLRRRGGEAESVSTTTLNAGKISLVDGEVRIRVLRAATLRVSMSSGGRAEAAYEPAAVEITTRDGEQTLLDTPGDHHDVTLSEPSTPLESIPSPLASADPLPLPSIPGVPAAPESENAPAPDSPTGAKLRISLGAARQATKGKAIAARATAIKILLVRGDDGPATTGHQSSAVVADLSLGVLDGAAVAPKRPTGTRAGTGSSNRTGTGTAAPAAAPGSPDVSPAGAAGLPITGPGLIPLLLAGSGMVIGGVCAFLLSSRRRRES</sequence>
<keyword evidence="3" id="KW-0732">Signal</keyword>
<dbReference type="AlphaFoldDB" id="I0GXS1"/>
<feature type="compositionally biased region" description="Low complexity" evidence="1">
    <location>
        <begin position="307"/>
        <end position="320"/>
    </location>
</feature>
<organism evidence="4 5">
    <name type="scientific">Actinoplanes missouriensis (strain ATCC 14538 / DSM 43046 / CBS 188.64 / JCM 3121 / NBRC 102363 / NCIMB 12654 / NRRL B-3342 / UNCC 431)</name>
    <dbReference type="NCBI Taxonomy" id="512565"/>
    <lineage>
        <taxon>Bacteria</taxon>
        <taxon>Bacillati</taxon>
        <taxon>Actinomycetota</taxon>
        <taxon>Actinomycetes</taxon>
        <taxon>Micromonosporales</taxon>
        <taxon>Micromonosporaceae</taxon>
        <taxon>Actinoplanes</taxon>
    </lineage>
</organism>
<dbReference type="PATRIC" id="fig|512565.3.peg.340"/>
<feature type="compositionally biased region" description="Low complexity" evidence="1">
    <location>
        <begin position="390"/>
        <end position="417"/>
    </location>
</feature>
<evidence type="ECO:0008006" key="6">
    <source>
        <dbReference type="Google" id="ProtNLM"/>
    </source>
</evidence>
<evidence type="ECO:0000313" key="4">
    <source>
        <dbReference type="EMBL" id="BAL85558.1"/>
    </source>
</evidence>
<dbReference type="HOGENOM" id="CLU_033308_0_0_11"/>